<feature type="domain" description="Glycosyl transferase family 1" evidence="1">
    <location>
        <begin position="193"/>
        <end position="356"/>
    </location>
</feature>
<dbReference type="Gene3D" id="3.40.50.2000">
    <property type="entry name" value="Glycogen Phosphorylase B"/>
    <property type="match status" value="2"/>
</dbReference>
<dbReference type="EMBL" id="MHCP01000019">
    <property type="protein sequence ID" value="OGY23897.1"/>
    <property type="molecule type" value="Genomic_DNA"/>
</dbReference>
<reference evidence="3 4" key="1">
    <citation type="journal article" date="2016" name="Nat. Commun.">
        <title>Thousands of microbial genomes shed light on interconnected biogeochemical processes in an aquifer system.</title>
        <authorList>
            <person name="Anantharaman K."/>
            <person name="Brown C.T."/>
            <person name="Hug L.A."/>
            <person name="Sharon I."/>
            <person name="Castelle C.J."/>
            <person name="Probst A.J."/>
            <person name="Thomas B.C."/>
            <person name="Singh A."/>
            <person name="Wilkins M.J."/>
            <person name="Karaoz U."/>
            <person name="Brodie E.L."/>
            <person name="Williams K.H."/>
            <person name="Hubbard S.S."/>
            <person name="Banfield J.F."/>
        </authorList>
    </citation>
    <scope>NUCLEOTIDE SEQUENCE [LARGE SCALE GENOMIC DNA]</scope>
</reference>
<dbReference type="InterPro" id="IPR050194">
    <property type="entry name" value="Glycosyltransferase_grp1"/>
</dbReference>
<dbReference type="Proteomes" id="UP000176631">
    <property type="component" value="Unassembled WGS sequence"/>
</dbReference>
<evidence type="ECO:0000259" key="2">
    <source>
        <dbReference type="Pfam" id="PF13439"/>
    </source>
</evidence>
<evidence type="ECO:0000313" key="4">
    <source>
        <dbReference type="Proteomes" id="UP000176631"/>
    </source>
</evidence>
<dbReference type="AlphaFoldDB" id="A0A1G1W969"/>
<comment type="caution">
    <text evidence="3">The sequence shown here is derived from an EMBL/GenBank/DDBJ whole genome shotgun (WGS) entry which is preliminary data.</text>
</comment>
<dbReference type="GO" id="GO:0016757">
    <property type="term" value="F:glycosyltransferase activity"/>
    <property type="evidence" value="ECO:0007669"/>
    <property type="project" value="InterPro"/>
</dbReference>
<accession>A0A1G1W969</accession>
<name>A0A1G1W969_9BACT</name>
<proteinExistence type="predicted"/>
<dbReference type="Pfam" id="PF00534">
    <property type="entry name" value="Glycos_transf_1"/>
    <property type="match status" value="1"/>
</dbReference>
<dbReference type="PANTHER" id="PTHR45947:SF3">
    <property type="entry name" value="SULFOQUINOVOSYL TRANSFERASE SQD2"/>
    <property type="match status" value="1"/>
</dbReference>
<gene>
    <name evidence="3" type="ORF">A2172_05180</name>
</gene>
<dbReference type="Pfam" id="PF13439">
    <property type="entry name" value="Glyco_transf_4"/>
    <property type="match status" value="1"/>
</dbReference>
<organism evidence="3 4">
    <name type="scientific">Candidatus Woykebacteria bacterium RBG_13_40_15</name>
    <dbReference type="NCBI Taxonomy" id="1802593"/>
    <lineage>
        <taxon>Bacteria</taxon>
        <taxon>Candidatus Woykeibacteriota</taxon>
    </lineage>
</organism>
<evidence type="ECO:0000313" key="3">
    <source>
        <dbReference type="EMBL" id="OGY23897.1"/>
    </source>
</evidence>
<dbReference type="InterPro" id="IPR028098">
    <property type="entry name" value="Glyco_trans_4-like_N"/>
</dbReference>
<dbReference type="SUPFAM" id="SSF53756">
    <property type="entry name" value="UDP-Glycosyltransferase/glycogen phosphorylase"/>
    <property type="match status" value="1"/>
</dbReference>
<dbReference type="InterPro" id="IPR001296">
    <property type="entry name" value="Glyco_trans_1"/>
</dbReference>
<dbReference type="PANTHER" id="PTHR45947">
    <property type="entry name" value="SULFOQUINOVOSYL TRANSFERASE SQD2"/>
    <property type="match status" value="1"/>
</dbReference>
<feature type="domain" description="Glycosyltransferase subfamily 4-like N-terminal" evidence="2">
    <location>
        <begin position="14"/>
        <end position="182"/>
    </location>
</feature>
<evidence type="ECO:0008006" key="5">
    <source>
        <dbReference type="Google" id="ProtNLM"/>
    </source>
</evidence>
<evidence type="ECO:0000259" key="1">
    <source>
        <dbReference type="Pfam" id="PF00534"/>
    </source>
</evidence>
<dbReference type="STRING" id="1802593.A2172_05180"/>
<protein>
    <recommendedName>
        <fullName evidence="5">Glycosyl transferase family 1</fullName>
    </recommendedName>
</protein>
<sequence>MKIGVFTDTYYPDISGVTVSIENFVSMFRKKGNKVYIFAPKVKGYKDKDTDVYRVTSLKLISSEPEVRLPLLLPYKTLQKMFSLDLDLIHAHGNGPFSLLGYQMARIKNIPYILTFHTIHTKYTHYFFDGKIISPKMVAGGLRVFANLCDGVVVPSEKMKEELTSYGFRGQVKVIPSFINLKKFESLEKGYLHKKLNIPEGSPILISVGRLGKEKNFNFLIKAFKKVTKINSNAYLVIVGQGPEKNNLKKLTKSLGIEKRVHLTGKLAIKTMPLAYVDADIFVFASDTETQGICVLEAAASGLPLVVVEDPAFKNAVIDGVNGFATLLDEKIFAQKIALLLRDISLRNKLGENSKKIANENFKPEKLALEMLSFYKEIIKKHKTKKRILRRIINKASFINFLKIAERVNKLLGSTRW</sequence>